<feature type="chain" id="PRO_5037344473" description="C2 domain-containing protein" evidence="3">
    <location>
        <begin position="25"/>
        <end position="453"/>
    </location>
</feature>
<evidence type="ECO:0000256" key="3">
    <source>
        <dbReference type="SAM" id="SignalP"/>
    </source>
</evidence>
<dbReference type="InterPro" id="IPR040426">
    <property type="entry name" value="C05B5.4-like"/>
</dbReference>
<dbReference type="AlphaFoldDB" id="A0A915CV40"/>
<evidence type="ECO:0000256" key="1">
    <source>
        <dbReference type="SAM" id="MobiDB-lite"/>
    </source>
</evidence>
<keyword evidence="5" id="KW-1185">Reference proteome</keyword>
<feature type="region of interest" description="Disordered" evidence="1">
    <location>
        <begin position="28"/>
        <end position="49"/>
    </location>
</feature>
<dbReference type="WBParaSite" id="jg12464">
    <property type="protein sequence ID" value="jg12464"/>
    <property type="gene ID" value="jg12464"/>
</dbReference>
<evidence type="ECO:0000259" key="4">
    <source>
        <dbReference type="Pfam" id="PF25330"/>
    </source>
</evidence>
<evidence type="ECO:0000256" key="2">
    <source>
        <dbReference type="SAM" id="Phobius"/>
    </source>
</evidence>
<dbReference type="InterPro" id="IPR057569">
    <property type="entry name" value="C2_nem"/>
</dbReference>
<feature type="signal peptide" evidence="3">
    <location>
        <begin position="1"/>
        <end position="24"/>
    </location>
</feature>
<keyword evidence="3" id="KW-0732">Signal</keyword>
<reference evidence="6" key="1">
    <citation type="submission" date="2022-11" db="UniProtKB">
        <authorList>
            <consortium name="WormBaseParasite"/>
        </authorList>
    </citation>
    <scope>IDENTIFICATION</scope>
</reference>
<dbReference type="Pfam" id="PF25330">
    <property type="entry name" value="C2_nem"/>
    <property type="match status" value="1"/>
</dbReference>
<accession>A0A915CV40</accession>
<keyword evidence="2" id="KW-0472">Membrane</keyword>
<feature type="region of interest" description="Disordered" evidence="1">
    <location>
        <begin position="419"/>
        <end position="453"/>
    </location>
</feature>
<feature type="domain" description="C2" evidence="4">
    <location>
        <begin position="53"/>
        <end position="207"/>
    </location>
</feature>
<dbReference type="PANTHER" id="PTHR38626:SF4">
    <property type="entry name" value="SKN-1 DEPENDENT ZYGOTIC TRANSCRIPT"/>
    <property type="match status" value="1"/>
</dbReference>
<name>A0A915CV40_9BILA</name>
<dbReference type="PANTHER" id="PTHR38626">
    <property type="entry name" value="SKN-1 DEPENDENT ZYGOTIC TRANSCRIPT-RELATED"/>
    <property type="match status" value="1"/>
</dbReference>
<dbReference type="Proteomes" id="UP000887574">
    <property type="component" value="Unplaced"/>
</dbReference>
<evidence type="ECO:0000313" key="6">
    <source>
        <dbReference type="WBParaSite" id="jg12464"/>
    </source>
</evidence>
<feature type="transmembrane region" description="Helical" evidence="2">
    <location>
        <begin position="252"/>
        <end position="278"/>
    </location>
</feature>
<keyword evidence="2" id="KW-1133">Transmembrane helix</keyword>
<feature type="compositionally biased region" description="Basic and acidic residues" evidence="1">
    <location>
        <begin position="443"/>
        <end position="453"/>
    </location>
</feature>
<organism evidence="5 6">
    <name type="scientific">Ditylenchus dipsaci</name>
    <dbReference type="NCBI Taxonomy" id="166011"/>
    <lineage>
        <taxon>Eukaryota</taxon>
        <taxon>Metazoa</taxon>
        <taxon>Ecdysozoa</taxon>
        <taxon>Nematoda</taxon>
        <taxon>Chromadorea</taxon>
        <taxon>Rhabditida</taxon>
        <taxon>Tylenchina</taxon>
        <taxon>Tylenchomorpha</taxon>
        <taxon>Sphaerularioidea</taxon>
        <taxon>Anguinidae</taxon>
        <taxon>Anguininae</taxon>
        <taxon>Ditylenchus</taxon>
    </lineage>
</organism>
<protein>
    <recommendedName>
        <fullName evidence="4">C2 domain-containing protein</fullName>
    </recommendedName>
</protein>
<evidence type="ECO:0000313" key="5">
    <source>
        <dbReference type="Proteomes" id="UP000887574"/>
    </source>
</evidence>
<keyword evidence="2" id="KW-0812">Transmembrane</keyword>
<sequence length="453" mass="50192">MKSIPLLFLIPFQLVLLIISASQADSPLPQPTTSSADQQPSVAPSPTQQSTGFWLSTDLLAVDFRKGCLSTALCHEPKFKLLNTMTIHNGEQAVISWPANGGDLVQEHARSFVTYWPIGDPEDVSLVCDETPTKRVFNEAVIQQALIRPRWESSSNRYVRSVGVRQARNLQPHADKEELSGNGERMIVELRGRCFNATLAVRKHTKRCPWCPDPNLHLVVVGGPSGQQFSDKEGIDSMDSLQQRIAGADALFLHNCVILVLCGAVVFGFTGFCCALTMHCRYRKRHKRKGLTKSTGGKKLLKKFAPLPCHSPQQPVMHKIAEPMKGVRRPPMDNHNHILNEQRYETPWDKKYRPLPHWMTSSPEQHNDAVLRAAAGDIGTPGDALIHAHYDTGYSTGEPGTVLSHPAVCNPHNMHIYHQASQLPAPPPPSNCIHPFSPNTSITRHDDSGLESI</sequence>
<proteinExistence type="predicted"/>